<gene>
    <name evidence="2" type="ORF">BN1708_019915</name>
</gene>
<dbReference type="Proteomes" id="UP000044602">
    <property type="component" value="Unassembled WGS sequence"/>
</dbReference>
<dbReference type="EMBL" id="CVQH01023900">
    <property type="protein sequence ID" value="CRK36124.1"/>
    <property type="molecule type" value="Genomic_DNA"/>
</dbReference>
<dbReference type="STRING" id="100787.A0A0G4MPK8"/>
<evidence type="ECO:0000259" key="1">
    <source>
        <dbReference type="Pfam" id="PF25008"/>
    </source>
</evidence>
<feature type="non-terminal residue" evidence="2">
    <location>
        <position position="79"/>
    </location>
</feature>
<evidence type="ECO:0000313" key="2">
    <source>
        <dbReference type="EMBL" id="CRK36124.1"/>
    </source>
</evidence>
<sequence length="79" mass="8644">MVESINLSSLGNSFQTPQLADFSVNKQSLYDNISDLLLACQAVAGPLADEWAEVRGEALENRLEYARQCAKALETNSSH</sequence>
<dbReference type="AlphaFoldDB" id="A0A0G4MPK8"/>
<dbReference type="Pfam" id="PF25008">
    <property type="entry name" value="DUF7784"/>
    <property type="match status" value="1"/>
</dbReference>
<protein>
    <recommendedName>
        <fullName evidence="1">DUF7784 domain-containing protein</fullName>
    </recommendedName>
</protein>
<dbReference type="InterPro" id="IPR056686">
    <property type="entry name" value="DUF7784"/>
</dbReference>
<organism evidence="2 3">
    <name type="scientific">Verticillium longisporum</name>
    <name type="common">Verticillium dahliae var. longisporum</name>
    <dbReference type="NCBI Taxonomy" id="100787"/>
    <lineage>
        <taxon>Eukaryota</taxon>
        <taxon>Fungi</taxon>
        <taxon>Dikarya</taxon>
        <taxon>Ascomycota</taxon>
        <taxon>Pezizomycotina</taxon>
        <taxon>Sordariomycetes</taxon>
        <taxon>Hypocreomycetidae</taxon>
        <taxon>Glomerellales</taxon>
        <taxon>Plectosphaerellaceae</taxon>
        <taxon>Verticillium</taxon>
    </lineage>
</organism>
<feature type="domain" description="DUF7784" evidence="1">
    <location>
        <begin position="1"/>
        <end position="79"/>
    </location>
</feature>
<reference evidence="2 3" key="1">
    <citation type="submission" date="2015-05" db="EMBL/GenBank/DDBJ databases">
        <authorList>
            <person name="Wang D.B."/>
            <person name="Wang M."/>
        </authorList>
    </citation>
    <scope>NUCLEOTIDE SEQUENCE [LARGE SCALE GENOMIC DNA]</scope>
    <source>
        <strain evidence="2">VL1</strain>
    </source>
</reference>
<accession>A0A0G4MPK8</accession>
<keyword evidence="3" id="KW-1185">Reference proteome</keyword>
<name>A0A0G4MPK8_VERLO</name>
<proteinExistence type="predicted"/>
<evidence type="ECO:0000313" key="3">
    <source>
        <dbReference type="Proteomes" id="UP000044602"/>
    </source>
</evidence>